<dbReference type="InterPro" id="IPR012347">
    <property type="entry name" value="Ferritin-like"/>
</dbReference>
<dbReference type="AlphaFoldDB" id="A0A0K2GF52"/>
<evidence type="ECO:0000313" key="2">
    <source>
        <dbReference type="Proteomes" id="UP000069205"/>
    </source>
</evidence>
<dbReference type="SUPFAM" id="SSF47240">
    <property type="entry name" value="Ferritin-like"/>
    <property type="match status" value="1"/>
</dbReference>
<evidence type="ECO:0008006" key="3">
    <source>
        <dbReference type="Google" id="ProtNLM"/>
    </source>
</evidence>
<proteinExistence type="predicted"/>
<dbReference type="CDD" id="cd00657">
    <property type="entry name" value="Ferritin_like"/>
    <property type="match status" value="1"/>
</dbReference>
<dbReference type="InterPro" id="IPR009078">
    <property type="entry name" value="Ferritin-like_SF"/>
</dbReference>
<dbReference type="STRING" id="42253.NITMOv2_2829"/>
<dbReference type="EMBL" id="CP011801">
    <property type="protein sequence ID" value="ALA59237.1"/>
    <property type="molecule type" value="Genomic_DNA"/>
</dbReference>
<reference evidence="1 2" key="1">
    <citation type="journal article" date="2015" name="Proc. Natl. Acad. Sci. U.S.A.">
        <title>Expanded metabolic versatility of ubiquitous nitrite-oxidizing bacteria from the genus Nitrospira.</title>
        <authorList>
            <person name="Koch H."/>
            <person name="Lucker S."/>
            <person name="Albertsen M."/>
            <person name="Kitzinger K."/>
            <person name="Herbold C."/>
            <person name="Spieck E."/>
            <person name="Nielsen P.H."/>
            <person name="Wagner M."/>
            <person name="Daims H."/>
        </authorList>
    </citation>
    <scope>NUCLEOTIDE SEQUENCE [LARGE SCALE GENOMIC DNA]</scope>
    <source>
        <strain evidence="1 2">NSP M-1</strain>
    </source>
</reference>
<dbReference type="Proteomes" id="UP000069205">
    <property type="component" value="Chromosome"/>
</dbReference>
<name>A0A0K2GF52_NITMO</name>
<protein>
    <recommendedName>
        <fullName evidence="3">Ferritin/DPS protein domain-containing protein</fullName>
    </recommendedName>
</protein>
<dbReference type="RefSeq" id="WP_145976319.1">
    <property type="nucleotide sequence ID" value="NZ_CP011801.1"/>
</dbReference>
<sequence length="241" mass="26249">MDSPQSMGMNKTGIDMAPEGAEAMAEATREFLPSSPGSEQTLAEYRTSYLSAADPIGTVPVPGTLKGAAKAGMQKLMGRHAEVLIDKLGGRLAFERTGTRLYDALIGKFMIRKDEATMLSIDQLQQFRAEEAAHLGLCWDALRQLGADPTCVTPMADTNAVASIGLFQIISDPRMTIAQSLHAIHVAELADNDGWVLLIKVAKELGQDDMAARFRQALEEEDRHLAALRQWMEQMCVSEAT</sequence>
<dbReference type="KEGG" id="nmv:NITMOv2_2829"/>
<accession>A0A0K2GF52</accession>
<evidence type="ECO:0000313" key="1">
    <source>
        <dbReference type="EMBL" id="ALA59237.1"/>
    </source>
</evidence>
<keyword evidence="2" id="KW-1185">Reference proteome</keyword>
<gene>
    <name evidence="1" type="ORF">NITMOv2_2829</name>
</gene>
<dbReference type="Gene3D" id="1.20.1260.10">
    <property type="match status" value="1"/>
</dbReference>
<organism evidence="1 2">
    <name type="scientific">Nitrospira moscoviensis</name>
    <dbReference type="NCBI Taxonomy" id="42253"/>
    <lineage>
        <taxon>Bacteria</taxon>
        <taxon>Pseudomonadati</taxon>
        <taxon>Nitrospirota</taxon>
        <taxon>Nitrospiria</taxon>
        <taxon>Nitrospirales</taxon>
        <taxon>Nitrospiraceae</taxon>
        <taxon>Nitrospira</taxon>
    </lineage>
</organism>
<dbReference type="PATRIC" id="fig|42253.5.peg.2796"/>
<dbReference type="OrthoDB" id="5291582at2"/>